<name>A0A7K1KYZ7_9ACTN</name>
<dbReference type="AlphaFoldDB" id="A0A7K1KYZ7"/>
<dbReference type="Proteomes" id="UP000432015">
    <property type="component" value="Unassembled WGS sequence"/>
</dbReference>
<gene>
    <name evidence="1" type="ORF">GNZ18_12665</name>
</gene>
<evidence type="ECO:0000313" key="2">
    <source>
        <dbReference type="Proteomes" id="UP000432015"/>
    </source>
</evidence>
<protein>
    <submittedName>
        <fullName evidence="1">Uncharacterized protein</fullName>
    </submittedName>
</protein>
<comment type="caution">
    <text evidence="1">The sequence shown here is derived from an EMBL/GenBank/DDBJ whole genome shotgun (WGS) entry which is preliminary data.</text>
</comment>
<dbReference type="RefSeq" id="WP_156216494.1">
    <property type="nucleotide sequence ID" value="NZ_WOFH01000004.1"/>
</dbReference>
<sequence>MAARRRAILKSASGCFSRHSAPTSLLAAYSALSVNRHRQMRSTGYDIGIFEQSIRS</sequence>
<reference evidence="1 2" key="1">
    <citation type="submission" date="2019-11" db="EMBL/GenBank/DDBJ databases">
        <authorList>
            <person name="Cao P."/>
        </authorList>
    </citation>
    <scope>NUCLEOTIDE SEQUENCE [LARGE SCALE GENOMIC DNA]</scope>
    <source>
        <strain evidence="1 2">NEAU-AAG5</strain>
    </source>
</reference>
<keyword evidence="2" id="KW-1185">Reference proteome</keyword>
<accession>A0A7K1KYZ7</accession>
<proteinExistence type="predicted"/>
<dbReference type="EMBL" id="WOFH01000004">
    <property type="protein sequence ID" value="MUN37450.1"/>
    <property type="molecule type" value="Genomic_DNA"/>
</dbReference>
<organism evidence="1 2">
    <name type="scientific">Actinomadura litoris</name>
    <dbReference type="NCBI Taxonomy" id="2678616"/>
    <lineage>
        <taxon>Bacteria</taxon>
        <taxon>Bacillati</taxon>
        <taxon>Actinomycetota</taxon>
        <taxon>Actinomycetes</taxon>
        <taxon>Streptosporangiales</taxon>
        <taxon>Thermomonosporaceae</taxon>
        <taxon>Actinomadura</taxon>
    </lineage>
</organism>
<evidence type="ECO:0000313" key="1">
    <source>
        <dbReference type="EMBL" id="MUN37450.1"/>
    </source>
</evidence>